<dbReference type="PANTHER" id="PTHR47810:SF1">
    <property type="entry name" value="DNA LIGASE B"/>
    <property type="match status" value="1"/>
</dbReference>
<dbReference type="InterPro" id="IPR012340">
    <property type="entry name" value="NA-bd_OB-fold"/>
</dbReference>
<dbReference type="SUPFAM" id="SSF56091">
    <property type="entry name" value="DNA ligase/mRNA capping enzyme, catalytic domain"/>
    <property type="match status" value="1"/>
</dbReference>
<dbReference type="InterPro" id="IPR001679">
    <property type="entry name" value="DNA_ligase"/>
</dbReference>
<evidence type="ECO:0000256" key="6">
    <source>
        <dbReference type="ARBA" id="ARBA00023204"/>
    </source>
</evidence>
<dbReference type="Gene3D" id="3.30.470.30">
    <property type="entry name" value="DNA ligase/mRNA capping enzyme"/>
    <property type="match status" value="1"/>
</dbReference>
<keyword evidence="2 8" id="KW-0235">DNA replication</keyword>
<dbReference type="SMART" id="SM00532">
    <property type="entry name" value="LIGANc"/>
    <property type="match status" value="1"/>
</dbReference>
<evidence type="ECO:0000256" key="9">
    <source>
        <dbReference type="SAM" id="MobiDB-lite"/>
    </source>
</evidence>
<feature type="compositionally biased region" description="Basic and acidic residues" evidence="9">
    <location>
        <begin position="96"/>
        <end position="124"/>
    </location>
</feature>
<feature type="domain" description="NAD-dependent DNA ligase N-terminal" evidence="12">
    <location>
        <begin position="38"/>
        <end position="444"/>
    </location>
</feature>
<sequence length="571" mass="63704">MRKRCWVGAWGVLMLLIVLTVRAAPVQSAQCPGWSEDRLEAEIEALGERVARWDRAYYASQGHPDGASPVADEIYDQAVARLEQWRRCAGAPTPHVPERRVTSSRDAREHPMAQTGLEKRDETGVKRWTSRRDDLWIQPKVDGVAVTLHYVDGELNAAVSRGDGERGQDWTGRARDIPAIPNELSESVSAVLQGELYWRMEYHIQAKHAHRRARSQVAGAMAQHQPDEATLTRIGLFVWGWPDGPTRMPERLTQLTMLGFDTADYTHALDGRRDAAFWRERWFREPLPFATDGVVLKQGERPGVRRWSSAPPEWALAWKYPAQQALAEVRGIEFRVGRTGRVTPLVWLNPVQLEGRRISRVSLGSLAQWQTLDVHPGDHVAVTLGGLTIPQLDTVVWPAQARMTLTVPSADDYHLLSCFTLETEKFRCDSQLLARLTHLGEALGMHGVGEGTWRAMLDAGAVTSLLDWLSLDHADLTRVSGVGEATANQLLARFDAAREQPFHAWLDALGAPPGSEQASSDWATLSAYRREQWQALPGVGPVRADALIAFFSHPQLQRMARQLQQAGVAGF</sequence>
<evidence type="ECO:0000313" key="13">
    <source>
        <dbReference type="EMBL" id="MCL7931448.1"/>
    </source>
</evidence>
<dbReference type="SUPFAM" id="SSF47781">
    <property type="entry name" value="RuvA domain 2-like"/>
    <property type="match status" value="1"/>
</dbReference>
<protein>
    <recommendedName>
        <fullName evidence="8">DNA ligase B</fullName>
        <ecNumber evidence="8">6.5.1.2</ecNumber>
    </recommendedName>
    <alternativeName>
        <fullName evidence="8">Polydeoxyribonucleotide synthase [NAD(+)] B</fullName>
    </alternativeName>
</protein>
<dbReference type="NCBIfam" id="NF005987">
    <property type="entry name" value="PRK08097.1"/>
    <property type="match status" value="1"/>
</dbReference>
<comment type="caution">
    <text evidence="13">The sequence shown here is derived from an EMBL/GenBank/DDBJ whole genome shotgun (WGS) entry which is preliminary data.</text>
</comment>
<feature type="signal peptide" evidence="10">
    <location>
        <begin position="1"/>
        <end position="23"/>
    </location>
</feature>
<evidence type="ECO:0000313" key="14">
    <source>
        <dbReference type="Proteomes" id="UP001165308"/>
    </source>
</evidence>
<dbReference type="Gene3D" id="1.10.150.20">
    <property type="entry name" value="5' to 3' exonuclease, C-terminal subdomain"/>
    <property type="match status" value="2"/>
</dbReference>
<evidence type="ECO:0000256" key="1">
    <source>
        <dbReference type="ARBA" id="ARBA00022598"/>
    </source>
</evidence>
<dbReference type="InterPro" id="IPR013840">
    <property type="entry name" value="DNAligase_N"/>
</dbReference>
<comment type="function">
    <text evidence="8">Catalyzes the formation of phosphodiester linkages between 5'-phosphoryl and 3'-hydroxyl groups in double-stranded DNA using NAD as a coenzyme and as the energy source for the reaction.</text>
</comment>
<gene>
    <name evidence="8 13" type="primary">ligB</name>
    <name evidence="13" type="ORF">M8006_15925</name>
</gene>
<keyword evidence="3 8" id="KW-0227">DNA damage</keyword>
<organism evidence="13 14">
    <name type="scientific">Halomonas llamarensis</name>
    <dbReference type="NCBI Taxonomy" id="2945104"/>
    <lineage>
        <taxon>Bacteria</taxon>
        <taxon>Pseudomonadati</taxon>
        <taxon>Pseudomonadota</taxon>
        <taxon>Gammaproteobacteria</taxon>
        <taxon>Oceanospirillales</taxon>
        <taxon>Halomonadaceae</taxon>
        <taxon>Halomonas</taxon>
    </lineage>
</organism>
<evidence type="ECO:0000259" key="11">
    <source>
        <dbReference type="SMART" id="SM00278"/>
    </source>
</evidence>
<dbReference type="HAMAP" id="MF_01587">
    <property type="entry name" value="DNA_ligase_B"/>
    <property type="match status" value="1"/>
</dbReference>
<evidence type="ECO:0000256" key="2">
    <source>
        <dbReference type="ARBA" id="ARBA00022705"/>
    </source>
</evidence>
<keyword evidence="10" id="KW-0732">Signal</keyword>
<evidence type="ECO:0000256" key="7">
    <source>
        <dbReference type="ARBA" id="ARBA00034005"/>
    </source>
</evidence>
<dbReference type="Pfam" id="PF01653">
    <property type="entry name" value="DNA_ligase_aden"/>
    <property type="match status" value="1"/>
</dbReference>
<comment type="catalytic activity">
    <reaction evidence="7 8">
        <text>NAD(+) + (deoxyribonucleotide)n-3'-hydroxyl + 5'-phospho-(deoxyribonucleotide)m = (deoxyribonucleotide)n+m + AMP + beta-nicotinamide D-nucleotide.</text>
        <dbReference type="EC" id="6.5.1.2"/>
    </reaction>
</comment>
<dbReference type="EC" id="6.5.1.2" evidence="8"/>
<evidence type="ECO:0000256" key="8">
    <source>
        <dbReference type="HAMAP-Rule" id="MF_01587"/>
    </source>
</evidence>
<feature type="region of interest" description="Disordered" evidence="9">
    <location>
        <begin position="91"/>
        <end position="124"/>
    </location>
</feature>
<dbReference type="RefSeq" id="WP_250083910.1">
    <property type="nucleotide sequence ID" value="NZ_JAMJPJ010000039.1"/>
</dbReference>
<dbReference type="PIRSF" id="PIRSF001604">
    <property type="entry name" value="LigA"/>
    <property type="match status" value="1"/>
</dbReference>
<accession>A0ABT0SUE4</accession>
<dbReference type="PANTHER" id="PTHR47810">
    <property type="entry name" value="DNA LIGASE"/>
    <property type="match status" value="1"/>
</dbReference>
<evidence type="ECO:0000259" key="12">
    <source>
        <dbReference type="SMART" id="SM00532"/>
    </source>
</evidence>
<evidence type="ECO:0000256" key="5">
    <source>
        <dbReference type="ARBA" id="ARBA00023027"/>
    </source>
</evidence>
<evidence type="ECO:0000256" key="10">
    <source>
        <dbReference type="SAM" id="SignalP"/>
    </source>
</evidence>
<comment type="similarity">
    <text evidence="8">Belongs to the NAD-dependent DNA ligase family. LigB subfamily.</text>
</comment>
<dbReference type="EMBL" id="JAMJPJ010000039">
    <property type="protein sequence ID" value="MCL7931448.1"/>
    <property type="molecule type" value="Genomic_DNA"/>
</dbReference>
<dbReference type="SMART" id="SM00278">
    <property type="entry name" value="HhH1"/>
    <property type="match status" value="3"/>
</dbReference>
<proteinExistence type="inferred from homology"/>
<dbReference type="PROSITE" id="PS01056">
    <property type="entry name" value="DNA_LIGASE_N2"/>
    <property type="match status" value="1"/>
</dbReference>
<name>A0ABT0SUE4_9GAMM</name>
<dbReference type="InterPro" id="IPR004150">
    <property type="entry name" value="NAD_DNA_ligase_OB"/>
</dbReference>
<dbReference type="Gene3D" id="1.10.287.610">
    <property type="entry name" value="Helix hairpin bin"/>
    <property type="match status" value="1"/>
</dbReference>
<keyword evidence="5 8" id="KW-0520">NAD</keyword>
<keyword evidence="6 8" id="KW-0234">DNA repair</keyword>
<feature type="active site" description="N6-AMP-lysine intermediate" evidence="8">
    <location>
        <position position="140"/>
    </location>
</feature>
<feature type="chain" id="PRO_5046506030" description="DNA ligase B" evidence="10">
    <location>
        <begin position="24"/>
        <end position="571"/>
    </location>
</feature>
<dbReference type="InterPro" id="IPR013839">
    <property type="entry name" value="DNAligase_adenylation"/>
</dbReference>
<dbReference type="Gene3D" id="2.40.50.140">
    <property type="entry name" value="Nucleic acid-binding proteins"/>
    <property type="match status" value="1"/>
</dbReference>
<dbReference type="Pfam" id="PF14520">
    <property type="entry name" value="HHH_5"/>
    <property type="match status" value="1"/>
</dbReference>
<dbReference type="SUPFAM" id="SSF50249">
    <property type="entry name" value="Nucleic acid-binding proteins"/>
    <property type="match status" value="1"/>
</dbReference>
<dbReference type="Pfam" id="PF03120">
    <property type="entry name" value="OB_DNA_ligase"/>
    <property type="match status" value="1"/>
</dbReference>
<dbReference type="InterPro" id="IPR020923">
    <property type="entry name" value="DNA_ligase_B"/>
</dbReference>
<dbReference type="InterPro" id="IPR003583">
    <property type="entry name" value="Hlx-hairpin-Hlx_DNA-bd_motif"/>
</dbReference>
<feature type="domain" description="Helix-hairpin-helix DNA-binding motif class 1" evidence="11">
    <location>
        <begin position="531"/>
        <end position="550"/>
    </location>
</feature>
<dbReference type="InterPro" id="IPR033136">
    <property type="entry name" value="DNA_ligase_CS"/>
</dbReference>
<keyword evidence="14" id="KW-1185">Reference proteome</keyword>
<keyword evidence="4" id="KW-0460">Magnesium</keyword>
<feature type="domain" description="Helix-hairpin-helix DNA-binding motif class 1" evidence="11">
    <location>
        <begin position="440"/>
        <end position="459"/>
    </location>
</feature>
<keyword evidence="1 8" id="KW-0436">Ligase</keyword>
<feature type="domain" description="Helix-hairpin-helix DNA-binding motif class 1" evidence="11">
    <location>
        <begin position="474"/>
        <end position="493"/>
    </location>
</feature>
<dbReference type="Proteomes" id="UP001165308">
    <property type="component" value="Unassembled WGS sequence"/>
</dbReference>
<evidence type="ECO:0000256" key="4">
    <source>
        <dbReference type="ARBA" id="ARBA00022842"/>
    </source>
</evidence>
<dbReference type="InterPro" id="IPR010994">
    <property type="entry name" value="RuvA_2-like"/>
</dbReference>
<reference evidence="13" key="1">
    <citation type="submission" date="2022-05" db="EMBL/GenBank/DDBJ databases">
        <title>Halomonas geminus sp. nov. and Halomonas llamarensis sp. nov. isolated from high-altitude salars of the Atacama Desert.</title>
        <authorList>
            <person name="Hintersatz C."/>
            <person name="Rojas L.A."/>
            <person name="Wei T.-S."/>
            <person name="Kutschke S."/>
            <person name="Lehmann F."/>
            <person name="Jain R."/>
            <person name="Pollmann K."/>
        </authorList>
    </citation>
    <scope>NUCLEOTIDE SEQUENCE</scope>
    <source>
        <strain evidence="13">ATCHA</strain>
    </source>
</reference>
<dbReference type="GO" id="GO:0003911">
    <property type="term" value="F:DNA ligase (NAD+) activity"/>
    <property type="evidence" value="ECO:0007669"/>
    <property type="project" value="UniProtKB-EC"/>
</dbReference>
<dbReference type="InterPro" id="IPR050326">
    <property type="entry name" value="NAD_dep_DNA_ligaseB"/>
</dbReference>
<evidence type="ECO:0000256" key="3">
    <source>
        <dbReference type="ARBA" id="ARBA00022763"/>
    </source>
</evidence>